<proteinExistence type="predicted"/>
<organism evidence="1 2">
    <name type="scientific">Glycocaulis alkaliphilus</name>
    <dbReference type="NCBI Taxonomy" id="1434191"/>
    <lineage>
        <taxon>Bacteria</taxon>
        <taxon>Pseudomonadati</taxon>
        <taxon>Pseudomonadota</taxon>
        <taxon>Alphaproteobacteria</taxon>
        <taxon>Maricaulales</taxon>
        <taxon>Maricaulaceae</taxon>
        <taxon>Glycocaulis</taxon>
    </lineage>
</organism>
<dbReference type="AlphaFoldDB" id="A0A3T0E6R3"/>
<sequence>MDVFSRRFQYRIGSGLYDDQLQLHDYDAVERFLNQRRGEIGSVKANEHVTRELVLRHQVRVAVTQSLGGRGAGTLPDGPRLALADLYEQVANPLAGVIRRPSLDWLMPPTTPDASQSIQPPDGEPIGADRFAMWSCVLLMDYVEMHYAALADSVKTEFARDLNSRLANGRSPWMLVMGCWRREAWPADRDNPFDSVLHSLWSETDEALRRQLNARLGENYVVGEESTALAPLPPGAEARREEIREKLKKAAAKLATADRLLVTDPALTEVGYRKAVDVARAAFDICAEAFRGSILGPFVKYKSGRRPAQGRARTAEGAGPSHSTAHTRELSPEAAAWRLRKLSEYMISGHDLPRALPGAADRKAMLERAPLAEFLARLVLMGPSESEAEEYARIVGAPRGARYELLVEDEVVARMVVDLMARLGVYAAGADKPDLRTESSGGRLSGFVDFRVREAQRAEMMRRISQWAVRVLILGGAMALSFYAGLMAAQYGLLG</sequence>
<dbReference type="OrthoDB" id="7623801at2"/>
<reference evidence="1 2" key="1">
    <citation type="submission" date="2016-12" db="EMBL/GenBank/DDBJ databases">
        <title>The genome of dimorphic prosthecate Glycocaulis alkaliphilus 6b-8t, isolated from crude oil dictates its adaptability in petroleum environments.</title>
        <authorList>
            <person name="Wu X.-L."/>
            <person name="Geng S."/>
        </authorList>
    </citation>
    <scope>NUCLEOTIDE SEQUENCE [LARGE SCALE GENOMIC DNA]</scope>
    <source>
        <strain evidence="1 2">6B-8</strain>
    </source>
</reference>
<evidence type="ECO:0000313" key="2">
    <source>
        <dbReference type="Proteomes" id="UP000286954"/>
    </source>
</evidence>
<dbReference type="RefSeq" id="WP_127565397.1">
    <property type="nucleotide sequence ID" value="NZ_BMFB01000002.1"/>
</dbReference>
<evidence type="ECO:0000313" key="1">
    <source>
        <dbReference type="EMBL" id="AZU02960.1"/>
    </source>
</evidence>
<dbReference type="EMBL" id="CP018911">
    <property type="protein sequence ID" value="AZU02960.1"/>
    <property type="molecule type" value="Genomic_DNA"/>
</dbReference>
<accession>A0A3T0E6R3</accession>
<dbReference type="KEGG" id="gak:X907_0412"/>
<name>A0A3T0E6R3_9PROT</name>
<keyword evidence="2" id="KW-1185">Reference proteome</keyword>
<gene>
    <name evidence="1" type="ORF">X907_0412</name>
</gene>
<protein>
    <submittedName>
        <fullName evidence="1">Uncharacterized protein</fullName>
    </submittedName>
</protein>
<dbReference type="Proteomes" id="UP000286954">
    <property type="component" value="Chromosome"/>
</dbReference>